<dbReference type="AlphaFoldDB" id="A0A261G8K5"/>
<dbReference type="SMART" id="SM00458">
    <property type="entry name" value="RICIN"/>
    <property type="match status" value="3"/>
</dbReference>
<feature type="transmembrane region" description="Helical" evidence="1">
    <location>
        <begin position="12"/>
        <end position="31"/>
    </location>
</feature>
<evidence type="ECO:0000259" key="2">
    <source>
        <dbReference type="SMART" id="SM00458"/>
    </source>
</evidence>
<dbReference type="Pfam" id="PF14200">
    <property type="entry name" value="RicinB_lectin_2"/>
    <property type="match status" value="3"/>
</dbReference>
<protein>
    <submittedName>
        <fullName evidence="3">1,4-beta-N-acetylmuramidase</fullName>
    </submittedName>
</protein>
<dbReference type="InterPro" id="IPR035992">
    <property type="entry name" value="Ricin_B-like_lectins"/>
</dbReference>
<dbReference type="CDD" id="cd00161">
    <property type="entry name" value="beta-trefoil_Ricin-like"/>
    <property type="match status" value="3"/>
</dbReference>
<keyword evidence="1" id="KW-0812">Transmembrane</keyword>
<dbReference type="Gene3D" id="2.80.10.50">
    <property type="match status" value="7"/>
</dbReference>
<reference evidence="3 4" key="1">
    <citation type="journal article" date="2017" name="BMC Genomics">
        <title>Comparative genomic and phylogenomic analyses of the Bifidobacteriaceae family.</title>
        <authorList>
            <person name="Lugli G.A."/>
            <person name="Milani C."/>
            <person name="Turroni F."/>
            <person name="Duranti S."/>
            <person name="Mancabelli L."/>
            <person name="Mangifesta M."/>
            <person name="Ferrario C."/>
            <person name="Modesto M."/>
            <person name="Mattarelli P."/>
            <person name="Jiri K."/>
            <person name="van Sinderen D."/>
            <person name="Ventura M."/>
        </authorList>
    </citation>
    <scope>NUCLEOTIDE SEQUENCE [LARGE SCALE GENOMIC DNA]</scope>
    <source>
        <strain evidence="3 4">LMG 28769</strain>
    </source>
</reference>
<dbReference type="EMBL" id="MWXA01000003">
    <property type="protein sequence ID" value="OZG67761.1"/>
    <property type="molecule type" value="Genomic_DNA"/>
</dbReference>
<sequence length="736" mass="79208">MQHRVLRCVEAIVVVFGIILSLTIAAGLPTIEIASAAVNAKNFNAGYIISDSRFYDSNAMTAAQVQTFLNQQVPTCHPEKDSAPSTIVCLKNYSTTTTAESKDAYCAGYVGGKKQTAAQIIDGVARSCGVSQKVLIVLLQKENGLVTHTWPSPWRYETAMGFGCPDTAECDAKYYGFFNQVYNAARQYKLYKLFPAKYQYRVGTNKIYWNPAASCGTSTVTIKNQATAGLYNYTPYRPNQAALNAGYGEGDGCSSYGNRNFYLYYGDWFGDPTTEAGPILTSMAAVTIPNGQYYINSALAYTSSIDIPGASKLDKVQAQLYVGNQSVAQRYQFTRQSDGSYEIVNMNSGKALDVYGASTSAGSMIDQYARNNSKAQRWFIRQAEGGSYYLQSALGNFALSVNGSTAASKTQIVLNPAQNAANQKFLLSSTTTVATNTPVEILSALNNNYTIDVAGASSNNGAAIQLHTVNGTSAQEFVLKQVANGVYEIANGSTSKLIEIPGGATANGSVLQQYQSNGTQAQRWFLRDAGNGRVSFYNLNSGKFVELSGGIVSENKRLTIYTGNGTIAQQWMLKAFPQQTATTSPTTPTMLIANGTYRMGNDILTSTVLEIAGARTENGIRTSLYQSNGTKAQQWTITNLTNGSVRITNVNSGKVLDVAGAQTANHATVQQYSSNGTKAQEWFPVKNADGSITFKSALNGQYVLDAHNGQTVNGTIVALYSSNGSKAQRWILSKLS</sequence>
<evidence type="ECO:0000313" key="3">
    <source>
        <dbReference type="EMBL" id="OZG67761.1"/>
    </source>
</evidence>
<evidence type="ECO:0000256" key="1">
    <source>
        <dbReference type="SAM" id="Phobius"/>
    </source>
</evidence>
<feature type="domain" description="Ricin B lectin" evidence="2">
    <location>
        <begin position="437"/>
        <end position="574"/>
    </location>
</feature>
<gene>
    <name evidence="3" type="ORF">BAQU_0405</name>
</gene>
<keyword evidence="4" id="KW-1185">Reference proteome</keyword>
<dbReference type="SUPFAM" id="SSF50370">
    <property type="entry name" value="Ricin B-like lectins"/>
    <property type="match status" value="3"/>
</dbReference>
<feature type="domain" description="Ricin B lectin" evidence="2">
    <location>
        <begin position="594"/>
        <end position="733"/>
    </location>
</feature>
<proteinExistence type="predicted"/>
<accession>A0A261G8K5</accession>
<comment type="caution">
    <text evidence="3">The sequence shown here is derived from an EMBL/GenBank/DDBJ whole genome shotgun (WGS) entry which is preliminary data.</text>
</comment>
<evidence type="ECO:0000313" key="4">
    <source>
        <dbReference type="Proteomes" id="UP000216451"/>
    </source>
</evidence>
<feature type="domain" description="Ricin B lectin" evidence="2">
    <location>
        <begin position="290"/>
        <end position="428"/>
    </location>
</feature>
<keyword evidence="1" id="KW-0472">Membrane</keyword>
<keyword evidence="1" id="KW-1133">Transmembrane helix</keyword>
<dbReference type="InterPro" id="IPR000772">
    <property type="entry name" value="Ricin_B_lectin"/>
</dbReference>
<dbReference type="Proteomes" id="UP000216451">
    <property type="component" value="Unassembled WGS sequence"/>
</dbReference>
<dbReference type="PROSITE" id="PS50231">
    <property type="entry name" value="RICIN_B_LECTIN"/>
    <property type="match status" value="3"/>
</dbReference>
<name>A0A261G8K5_9BIFI</name>
<organism evidence="3 4">
    <name type="scientific">Bifidobacterium aquikefiri</name>
    <dbReference type="NCBI Taxonomy" id="1653207"/>
    <lineage>
        <taxon>Bacteria</taxon>
        <taxon>Bacillati</taxon>
        <taxon>Actinomycetota</taxon>
        <taxon>Actinomycetes</taxon>
        <taxon>Bifidobacteriales</taxon>
        <taxon>Bifidobacteriaceae</taxon>
        <taxon>Bifidobacterium</taxon>
    </lineage>
</organism>